<evidence type="ECO:0000256" key="2">
    <source>
        <dbReference type="ARBA" id="ARBA00022475"/>
    </source>
</evidence>
<dbReference type="PANTHER" id="PTHR30589:SF0">
    <property type="entry name" value="PHOSPHATIDYLGLYCEROL--PROLIPOPROTEIN DIACYLGLYCERYL TRANSFERASE"/>
    <property type="match status" value="1"/>
</dbReference>
<evidence type="ECO:0000256" key="7">
    <source>
        <dbReference type="SAM" id="Phobius"/>
    </source>
</evidence>
<keyword evidence="5 7" id="KW-1133">Transmembrane helix</keyword>
<feature type="transmembrane region" description="Helical" evidence="7">
    <location>
        <begin position="88"/>
        <end position="105"/>
    </location>
</feature>
<dbReference type="GO" id="GO:0008961">
    <property type="term" value="F:phosphatidylglycerol-prolipoprotein diacylglyceryl transferase activity"/>
    <property type="evidence" value="ECO:0007669"/>
    <property type="project" value="InterPro"/>
</dbReference>
<keyword evidence="2" id="KW-1003">Cell membrane</keyword>
<dbReference type="GO" id="GO:0005886">
    <property type="term" value="C:plasma membrane"/>
    <property type="evidence" value="ECO:0007669"/>
    <property type="project" value="InterPro"/>
</dbReference>
<evidence type="ECO:0000256" key="4">
    <source>
        <dbReference type="ARBA" id="ARBA00022692"/>
    </source>
</evidence>
<dbReference type="Pfam" id="PF01790">
    <property type="entry name" value="LGT"/>
    <property type="match status" value="1"/>
</dbReference>
<evidence type="ECO:0000256" key="5">
    <source>
        <dbReference type="ARBA" id="ARBA00022989"/>
    </source>
</evidence>
<dbReference type="AlphaFoldDB" id="A0A6B1E0B3"/>
<proteinExistence type="inferred from homology"/>
<keyword evidence="4 7" id="KW-0812">Transmembrane</keyword>
<dbReference type="InterPro" id="IPR001640">
    <property type="entry name" value="Lgt"/>
</dbReference>
<gene>
    <name evidence="8" type="ORF">F4Y08_17175</name>
</gene>
<evidence type="ECO:0000256" key="6">
    <source>
        <dbReference type="ARBA" id="ARBA00023136"/>
    </source>
</evidence>
<dbReference type="PANTHER" id="PTHR30589">
    <property type="entry name" value="PROLIPOPROTEIN DIACYLGLYCERYL TRANSFERASE"/>
    <property type="match status" value="1"/>
</dbReference>
<feature type="transmembrane region" description="Helical" evidence="7">
    <location>
        <begin position="43"/>
        <end position="68"/>
    </location>
</feature>
<keyword evidence="6 7" id="KW-0472">Membrane</keyword>
<dbReference type="GO" id="GO:0042158">
    <property type="term" value="P:lipoprotein biosynthetic process"/>
    <property type="evidence" value="ECO:0007669"/>
    <property type="project" value="InterPro"/>
</dbReference>
<protein>
    <submittedName>
        <fullName evidence="8">Prolipoprotein diacylglyceryl transferase</fullName>
    </submittedName>
</protein>
<feature type="transmembrane region" description="Helical" evidence="7">
    <location>
        <begin position="117"/>
        <end position="140"/>
    </location>
</feature>
<keyword evidence="8" id="KW-0449">Lipoprotein</keyword>
<evidence type="ECO:0000313" key="8">
    <source>
        <dbReference type="EMBL" id="MYD92034.1"/>
    </source>
</evidence>
<sequence length="249" mass="26985">MHSTIQLGSVALPAGPLTSLLAVWLATEVAARMGRRYDLTYDRLFGLCTSALLAGLVVARLAHVIAFWEVYSQSLLDVLALRPGGLTPWPGIIGAFVAGWIYLIRFRLDPEPAGASVLTGLAAGGVVWTIGGYLTGRVVGTETDMVWAAMYGEQARHPTGLYQSLGCAAIWALLWYRTLEPRKVLLTGLFLVAALFLLTEGFRIGRSDELWLDAVQIGWLVLALLTGYGMWRTNLSPRTDPPDAESVGP</sequence>
<accession>A0A6B1E0B3</accession>
<organism evidence="8">
    <name type="scientific">Caldilineaceae bacterium SB0662_bin_9</name>
    <dbReference type="NCBI Taxonomy" id="2605258"/>
    <lineage>
        <taxon>Bacteria</taxon>
        <taxon>Bacillati</taxon>
        <taxon>Chloroflexota</taxon>
        <taxon>Caldilineae</taxon>
        <taxon>Caldilineales</taxon>
        <taxon>Caldilineaceae</taxon>
    </lineage>
</organism>
<feature type="transmembrane region" description="Helical" evidence="7">
    <location>
        <begin position="12"/>
        <end position="31"/>
    </location>
</feature>
<feature type="transmembrane region" description="Helical" evidence="7">
    <location>
        <begin position="160"/>
        <end position="177"/>
    </location>
</feature>
<evidence type="ECO:0000256" key="1">
    <source>
        <dbReference type="ARBA" id="ARBA00007150"/>
    </source>
</evidence>
<reference evidence="8" key="1">
    <citation type="submission" date="2019-09" db="EMBL/GenBank/DDBJ databases">
        <title>Characterisation of the sponge microbiome using genome-centric metagenomics.</title>
        <authorList>
            <person name="Engelberts J.P."/>
            <person name="Robbins S.J."/>
            <person name="De Goeij J.M."/>
            <person name="Aranda M."/>
            <person name="Bell S.C."/>
            <person name="Webster N.S."/>
        </authorList>
    </citation>
    <scope>NUCLEOTIDE SEQUENCE</scope>
    <source>
        <strain evidence="8">SB0662_bin_9</strain>
    </source>
</reference>
<evidence type="ECO:0000256" key="3">
    <source>
        <dbReference type="ARBA" id="ARBA00022679"/>
    </source>
</evidence>
<comment type="caution">
    <text evidence="8">The sequence shown here is derived from an EMBL/GenBank/DDBJ whole genome shotgun (WGS) entry which is preliminary data.</text>
</comment>
<feature type="transmembrane region" description="Helical" evidence="7">
    <location>
        <begin position="184"/>
        <end position="204"/>
    </location>
</feature>
<feature type="transmembrane region" description="Helical" evidence="7">
    <location>
        <begin position="210"/>
        <end position="231"/>
    </location>
</feature>
<dbReference type="EMBL" id="VXPY01000122">
    <property type="protein sequence ID" value="MYD92034.1"/>
    <property type="molecule type" value="Genomic_DNA"/>
</dbReference>
<keyword evidence="3 8" id="KW-0808">Transferase</keyword>
<comment type="similarity">
    <text evidence="1">Belongs to the Lgt family.</text>
</comment>
<name>A0A6B1E0B3_9CHLR</name>